<sequence length="129" mass="13804">MAEFNNGSLKGGFGFQDQGTRKTTNPDGTVSTVSYSALRTANFDGNGAHTGKGFVSIDGQEVGYSVTGTYKVNNDGTFSLDATQSYEDGRTSQPYKQFGVVIRGGNEILVIQTTDGKNQSGKYQSQTDY</sequence>
<reference evidence="2" key="1">
    <citation type="submission" date="2019-02" db="EMBL/GenBank/DDBJ databases">
        <title>Draft genome sequence of Planktothrix agardhii NIES-905.</title>
        <authorList>
            <person name="Yamaguchi H."/>
            <person name="Suzuki S."/>
            <person name="Kawachi M."/>
        </authorList>
    </citation>
    <scope>NUCLEOTIDE SEQUENCE [LARGE SCALE GENOMIC DNA]</scope>
    <source>
        <strain evidence="2">CCAP 1459/11A</strain>
    </source>
</reference>
<dbReference type="AlphaFoldDB" id="A0A4P5ZIY0"/>
<comment type="caution">
    <text evidence="1">The sequence shown here is derived from an EMBL/GenBank/DDBJ whole genome shotgun (WGS) entry which is preliminary data.</text>
</comment>
<evidence type="ECO:0000313" key="2">
    <source>
        <dbReference type="Proteomes" id="UP000299794"/>
    </source>
</evidence>
<protein>
    <submittedName>
        <fullName evidence="1">Uncharacterized protein</fullName>
    </submittedName>
</protein>
<dbReference type="RefSeq" id="WP_026788170.1">
    <property type="nucleotide sequence ID" value="NZ_BJCD01000076.1"/>
</dbReference>
<dbReference type="EMBL" id="BJCD01000076">
    <property type="protein sequence ID" value="GDZ96096.1"/>
    <property type="molecule type" value="Genomic_DNA"/>
</dbReference>
<organism evidence="1 2">
    <name type="scientific">Planktothrix agardhii CCAP 1459/11A</name>
    <dbReference type="NCBI Taxonomy" id="282420"/>
    <lineage>
        <taxon>Bacteria</taxon>
        <taxon>Bacillati</taxon>
        <taxon>Cyanobacteriota</taxon>
        <taxon>Cyanophyceae</taxon>
        <taxon>Oscillatoriophycideae</taxon>
        <taxon>Oscillatoriales</taxon>
        <taxon>Microcoleaceae</taxon>
        <taxon>Planktothrix</taxon>
    </lineage>
</organism>
<name>A0A4P5ZIY0_PLAAG</name>
<gene>
    <name evidence="1" type="ORF">PA905_45280</name>
</gene>
<evidence type="ECO:0000313" key="1">
    <source>
        <dbReference type="EMBL" id="GDZ96096.1"/>
    </source>
</evidence>
<proteinExistence type="predicted"/>
<dbReference type="Proteomes" id="UP000299794">
    <property type="component" value="Unassembled WGS sequence"/>
</dbReference>
<accession>A0A4P5ZIY0</accession>